<evidence type="ECO:0000256" key="1">
    <source>
        <dbReference type="SAM" id="Phobius"/>
    </source>
</evidence>
<accession>A0A1G8Z0T8</accession>
<keyword evidence="1" id="KW-0472">Membrane</keyword>
<keyword evidence="3" id="KW-1185">Reference proteome</keyword>
<dbReference type="AlphaFoldDB" id="A0A1G8Z0T8"/>
<dbReference type="Pfam" id="PF09608">
    <property type="entry name" value="Alph_Pro_TM"/>
    <property type="match status" value="1"/>
</dbReference>
<protein>
    <recommendedName>
        <fullName evidence="4">Transmembrane protein</fullName>
    </recommendedName>
</protein>
<feature type="transmembrane region" description="Helical" evidence="1">
    <location>
        <begin position="236"/>
        <end position="260"/>
    </location>
</feature>
<proteinExistence type="predicted"/>
<keyword evidence="1" id="KW-1133">Transmembrane helix</keyword>
<dbReference type="EMBL" id="FNFV01000001">
    <property type="protein sequence ID" value="SDK08722.1"/>
    <property type="molecule type" value="Genomic_DNA"/>
</dbReference>
<dbReference type="STRING" id="990712.SAMN05216257_101533"/>
<sequence>MSRAASVAMRGAVVLVLVLGIALPAIAYEKVIAGLSQNRISITASFGGSELLIFGAVKRQAPIPSGPPLQVAISVAGPSERVVVRRKERRFGIWVNSEAVEIDLAPSFYAVATSVPFSEVLSPEEDAKHKVSIEQAVRWLSAPEGVADPEAFTEALIRIRSKAGLYQLAEGVVQVTDQTLFRTRISLPANLTEGDYWARIFLTRGGRVVDVFQTSIPVRKVGLERWIFTLAHEQPLIYGLMSLALAICAGWLASAVFRYIRS</sequence>
<reference evidence="3" key="1">
    <citation type="submission" date="2016-10" db="EMBL/GenBank/DDBJ databases">
        <authorList>
            <person name="Varghese N."/>
            <person name="Submissions S."/>
        </authorList>
    </citation>
    <scope>NUCLEOTIDE SEQUENCE [LARGE SCALE GENOMIC DNA]</scope>
    <source>
        <strain evidence="3">CGMCC 1.10789</strain>
    </source>
</reference>
<evidence type="ECO:0000313" key="3">
    <source>
        <dbReference type="Proteomes" id="UP000199328"/>
    </source>
</evidence>
<dbReference type="Proteomes" id="UP000199328">
    <property type="component" value="Unassembled WGS sequence"/>
</dbReference>
<keyword evidence="1" id="KW-0812">Transmembrane</keyword>
<gene>
    <name evidence="2" type="ORF">SAMN05216257_101533</name>
</gene>
<dbReference type="InterPro" id="IPR019088">
    <property type="entry name" value="CHP02186-rel_TM"/>
</dbReference>
<name>A0A1G8Z0T8_9RHOB</name>
<evidence type="ECO:0000313" key="2">
    <source>
        <dbReference type="EMBL" id="SDK08722.1"/>
    </source>
</evidence>
<evidence type="ECO:0008006" key="4">
    <source>
        <dbReference type="Google" id="ProtNLM"/>
    </source>
</evidence>
<dbReference type="RefSeq" id="WP_245656870.1">
    <property type="nucleotide sequence ID" value="NZ_FNFV01000001.1"/>
</dbReference>
<organism evidence="2 3">
    <name type="scientific">Meinhardsimonia xiamenensis</name>
    <dbReference type="NCBI Taxonomy" id="990712"/>
    <lineage>
        <taxon>Bacteria</taxon>
        <taxon>Pseudomonadati</taxon>
        <taxon>Pseudomonadota</taxon>
        <taxon>Alphaproteobacteria</taxon>
        <taxon>Rhodobacterales</taxon>
        <taxon>Paracoccaceae</taxon>
        <taxon>Meinhardsimonia</taxon>
    </lineage>
</organism>